<dbReference type="Proteomes" id="UP000053199">
    <property type="component" value="Unassembled WGS sequence"/>
</dbReference>
<dbReference type="OrthoDB" id="9812349at2"/>
<dbReference type="RefSeq" id="WP_058267321.1">
    <property type="nucleotide sequence ID" value="NZ_FMAZ01000002.1"/>
</dbReference>
<dbReference type="AlphaFoldDB" id="A0A0V8IT09"/>
<evidence type="ECO:0000313" key="3">
    <source>
        <dbReference type="Proteomes" id="UP000053199"/>
    </source>
</evidence>
<dbReference type="Pfam" id="PF05656">
    <property type="entry name" value="DUF805"/>
    <property type="match status" value="1"/>
</dbReference>
<dbReference type="EMBL" id="LNQM01000002">
    <property type="protein sequence ID" value="KSU77728.1"/>
    <property type="molecule type" value="Genomic_DNA"/>
</dbReference>
<evidence type="ECO:0000256" key="1">
    <source>
        <dbReference type="SAM" id="Phobius"/>
    </source>
</evidence>
<feature type="transmembrane region" description="Helical" evidence="1">
    <location>
        <begin position="96"/>
        <end position="118"/>
    </location>
</feature>
<protein>
    <recommendedName>
        <fullName evidence="4">DUF805 domain-containing protein</fullName>
    </recommendedName>
</protein>
<dbReference type="InterPro" id="IPR008523">
    <property type="entry name" value="DUF805"/>
</dbReference>
<keyword evidence="1" id="KW-1133">Transmembrane helix</keyword>
<keyword evidence="1" id="KW-0812">Transmembrane</keyword>
<gene>
    <name evidence="2" type="ORF">AS031_06550</name>
</gene>
<dbReference type="PANTHER" id="PTHR34980:SF2">
    <property type="entry name" value="INNER MEMBRANE PROTEIN YHAH-RELATED"/>
    <property type="match status" value="1"/>
</dbReference>
<name>A0A0V8IT09_9MICC</name>
<evidence type="ECO:0008006" key="4">
    <source>
        <dbReference type="Google" id="ProtNLM"/>
    </source>
</evidence>
<evidence type="ECO:0000313" key="2">
    <source>
        <dbReference type="EMBL" id="KSU77728.1"/>
    </source>
</evidence>
<comment type="caution">
    <text evidence="2">The sequence shown here is derived from an EMBL/GenBank/DDBJ whole genome shotgun (WGS) entry which is preliminary data.</text>
</comment>
<keyword evidence="1" id="KW-0472">Membrane</keyword>
<reference evidence="2 3" key="1">
    <citation type="journal article" date="2014" name="Arch. Microbiol.">
        <title>Arthrobacter enclensis sp. nov., isolated from sediment sample.</title>
        <authorList>
            <person name="Dastager S.G."/>
            <person name="Liu Q."/>
            <person name="Tang S.K."/>
            <person name="Krishnamurthi S."/>
            <person name="Lee J.C."/>
            <person name="Li W.J."/>
        </authorList>
    </citation>
    <scope>NUCLEOTIDE SEQUENCE [LARGE SCALE GENOMIC DNA]</scope>
    <source>
        <strain evidence="2 3">NIO-1008</strain>
    </source>
</reference>
<dbReference type="GO" id="GO:0005886">
    <property type="term" value="C:plasma membrane"/>
    <property type="evidence" value="ECO:0007669"/>
    <property type="project" value="TreeGrafter"/>
</dbReference>
<proteinExistence type="predicted"/>
<keyword evidence="3" id="KW-1185">Reference proteome</keyword>
<organism evidence="2 3">
    <name type="scientific">Pseudarthrobacter enclensis</name>
    <dbReference type="NCBI Taxonomy" id="993070"/>
    <lineage>
        <taxon>Bacteria</taxon>
        <taxon>Bacillati</taxon>
        <taxon>Actinomycetota</taxon>
        <taxon>Actinomycetes</taxon>
        <taxon>Micrococcales</taxon>
        <taxon>Micrococcaceae</taxon>
        <taxon>Pseudarthrobacter</taxon>
    </lineage>
</organism>
<accession>A0A0V8IT09</accession>
<feature type="transmembrane region" description="Helical" evidence="1">
    <location>
        <begin position="56"/>
        <end position="76"/>
    </location>
</feature>
<sequence>MSYPQYPHQQQQQASYQPGGEPPLWAPYYGATLPIAVRRFFKKYATFSGRASRSEYWWWTLAAFIVSVVLNIIIQMGGAAGASVSASGTVTPGPGIFVGVALALVWALATIVPSLALLVRRLHDVNMSGWLALIILVPFLGALALLVFAILPSNPAGQRYDQPAGY</sequence>
<feature type="transmembrane region" description="Helical" evidence="1">
    <location>
        <begin position="130"/>
        <end position="151"/>
    </location>
</feature>
<dbReference type="PANTHER" id="PTHR34980">
    <property type="entry name" value="INNER MEMBRANE PROTEIN-RELATED-RELATED"/>
    <property type="match status" value="1"/>
</dbReference>